<dbReference type="InterPro" id="IPR000504">
    <property type="entry name" value="RRM_dom"/>
</dbReference>
<dbReference type="Pfam" id="PF00076">
    <property type="entry name" value="RRM_1"/>
    <property type="match status" value="4"/>
</dbReference>
<gene>
    <name evidence="8" type="ORF">LRAMOSA09660</name>
</gene>
<name>A0A077WKT7_9FUNG</name>
<dbReference type="FunFam" id="3.30.70.330:FF:000182">
    <property type="entry name" value="RNA-binding motif protein 28"/>
    <property type="match status" value="1"/>
</dbReference>
<feature type="domain" description="RRM" evidence="7">
    <location>
        <begin position="16"/>
        <end position="103"/>
    </location>
</feature>
<dbReference type="SMART" id="SM00360">
    <property type="entry name" value="RRM"/>
    <property type="match status" value="4"/>
</dbReference>
<feature type="domain" description="RRM" evidence="7">
    <location>
        <begin position="544"/>
        <end position="659"/>
    </location>
</feature>
<dbReference type="GO" id="GO:0005730">
    <property type="term" value="C:nucleolus"/>
    <property type="evidence" value="ECO:0007669"/>
    <property type="project" value="TreeGrafter"/>
</dbReference>
<dbReference type="AlphaFoldDB" id="A0A077WKT7"/>
<dbReference type="InterPro" id="IPR012677">
    <property type="entry name" value="Nucleotide-bd_a/b_plait_sf"/>
</dbReference>
<sequence>MANDESNNNSRPVSVSTLFVGNLPRNATSKQLEEFFSDIGPIRNCFVVADRSKGKVKEDDPQFQNKGVGYVHFAVTDDAQQALEKFKNAKFMGRRLKLDYAQRKSALGEKRQKPSSALQIPEEQPSNKKARTRAARLIVRNLPWKYNEEDLRRIFSEHGQVEDVSLPRKFPGGPLRGFGFVQFNKVKDAETAMAKLNATQHHGRMIAVDWSLSKDRYEKVENQQNDQEEEQETKEEEDNNDSDSSSSSSSSSEEDDDDDEDESESETENAEIEADVEQQEESDEEDDEEESDEDEDDDDEDDDEDDEDEDDEDDEDDQDVEPMDVDDSSSVKKTASKEKTLPAASEGKTLFIRNLLFESTEESLKELFKQWGPVIYARITRNKVSGLSRGTGFVCMKNKADADKCLEEYNRFKNSAIRDDDDAANDSEMLMTKREKKKKGLVFDSILTPDAGSGSGLKFTLDGRVLDITRAVERQDATKLTEEKENLRKKEDKRNLYLMHEGVVFPGTPAAESMSEAELQKRQLAFATRKRLMSRDPALYISKTRLSIRNLPISVDDSELKKLGHSAVQKFKDQVKRGLRSDLTKEEKEEGWQYLPKVKQAKIVRSKDRVDSATNKLRSKGYGFLEFTTHAHALAALRYLNNNPEIFKGKRLIIEFSLENKDVVERRKNRGKSTDSNNIKINGKRQFAKSDSGKSDGGHNKKHFNKKDTSSGGKKHFNKKDSSSGGKKHFNKKDSSSGGKKFAGRPKKNFNKKPTPKRS</sequence>
<keyword evidence="3 5" id="KW-0694">RNA-binding</keyword>
<protein>
    <recommendedName>
        <fullName evidence="7">RRM domain-containing protein</fullName>
    </recommendedName>
</protein>
<dbReference type="InterPro" id="IPR035979">
    <property type="entry name" value="RBD_domain_sf"/>
</dbReference>
<evidence type="ECO:0000256" key="6">
    <source>
        <dbReference type="SAM" id="MobiDB-lite"/>
    </source>
</evidence>
<reference evidence="8" key="1">
    <citation type="journal article" date="2014" name="Genome Announc.">
        <title>De novo whole-genome sequence and genome annotation of Lichtheimia ramosa.</title>
        <authorList>
            <person name="Linde J."/>
            <person name="Schwartze V."/>
            <person name="Binder U."/>
            <person name="Lass-Florl C."/>
            <person name="Voigt K."/>
            <person name="Horn F."/>
        </authorList>
    </citation>
    <scope>NUCLEOTIDE SEQUENCE</scope>
    <source>
        <strain evidence="8">JMRC FSU:6197</strain>
    </source>
</reference>
<proteinExistence type="predicted"/>
<feature type="domain" description="RRM" evidence="7">
    <location>
        <begin position="135"/>
        <end position="213"/>
    </location>
</feature>
<evidence type="ECO:0000313" key="8">
    <source>
        <dbReference type="EMBL" id="CDS07137.1"/>
    </source>
</evidence>
<keyword evidence="4" id="KW-0539">Nucleus</keyword>
<dbReference type="PANTHER" id="PTHR48039">
    <property type="entry name" value="RNA-BINDING MOTIF PROTEIN 14B"/>
    <property type="match status" value="1"/>
</dbReference>
<feature type="compositionally biased region" description="Acidic residues" evidence="6">
    <location>
        <begin position="252"/>
        <end position="327"/>
    </location>
</feature>
<evidence type="ECO:0000256" key="1">
    <source>
        <dbReference type="ARBA" id="ARBA00004123"/>
    </source>
</evidence>
<comment type="subcellular location">
    <subcellularLocation>
        <location evidence="1">Nucleus</location>
    </subcellularLocation>
</comment>
<dbReference type="GO" id="GO:0003729">
    <property type="term" value="F:mRNA binding"/>
    <property type="evidence" value="ECO:0007669"/>
    <property type="project" value="TreeGrafter"/>
</dbReference>
<dbReference type="OrthoDB" id="267048at2759"/>
<evidence type="ECO:0000256" key="3">
    <source>
        <dbReference type="ARBA" id="ARBA00022884"/>
    </source>
</evidence>
<organism evidence="8">
    <name type="scientific">Lichtheimia ramosa</name>
    <dbReference type="NCBI Taxonomy" id="688394"/>
    <lineage>
        <taxon>Eukaryota</taxon>
        <taxon>Fungi</taxon>
        <taxon>Fungi incertae sedis</taxon>
        <taxon>Mucoromycota</taxon>
        <taxon>Mucoromycotina</taxon>
        <taxon>Mucoromycetes</taxon>
        <taxon>Mucorales</taxon>
        <taxon>Lichtheimiaceae</taxon>
        <taxon>Lichtheimia</taxon>
    </lineage>
</organism>
<dbReference type="InterPro" id="IPR051945">
    <property type="entry name" value="RRM_MRD1_RNA_proc_ribogen"/>
</dbReference>
<feature type="compositionally biased region" description="Low complexity" evidence="6">
    <location>
        <begin position="242"/>
        <end position="251"/>
    </location>
</feature>
<keyword evidence="2" id="KW-0677">Repeat</keyword>
<dbReference type="CDD" id="cd12414">
    <property type="entry name" value="RRM2_RBM28_like"/>
    <property type="match status" value="1"/>
</dbReference>
<evidence type="ECO:0000256" key="5">
    <source>
        <dbReference type="PROSITE-ProRule" id="PRU00176"/>
    </source>
</evidence>
<dbReference type="CDD" id="cd12416">
    <property type="entry name" value="RRM4_RBM28_like"/>
    <property type="match status" value="1"/>
</dbReference>
<feature type="region of interest" description="Disordered" evidence="6">
    <location>
        <begin position="667"/>
        <end position="759"/>
    </location>
</feature>
<evidence type="ECO:0000259" key="7">
    <source>
        <dbReference type="PROSITE" id="PS50102"/>
    </source>
</evidence>
<dbReference type="PROSITE" id="PS50102">
    <property type="entry name" value="RRM"/>
    <property type="match status" value="4"/>
</dbReference>
<feature type="compositionally biased region" description="Acidic residues" evidence="6">
    <location>
        <begin position="226"/>
        <end position="241"/>
    </location>
</feature>
<dbReference type="PANTHER" id="PTHR48039:SF5">
    <property type="entry name" value="RNA-BINDING PROTEIN 28"/>
    <property type="match status" value="1"/>
</dbReference>
<accession>A0A077WKT7</accession>
<feature type="domain" description="RRM" evidence="7">
    <location>
        <begin position="348"/>
        <end position="437"/>
    </location>
</feature>
<feature type="region of interest" description="Disordered" evidence="6">
    <location>
        <begin position="219"/>
        <end position="342"/>
    </location>
</feature>
<feature type="region of interest" description="Disordered" evidence="6">
    <location>
        <begin position="104"/>
        <end position="132"/>
    </location>
</feature>
<dbReference type="Gene3D" id="3.30.70.330">
    <property type="match status" value="4"/>
</dbReference>
<feature type="compositionally biased region" description="Basic residues" evidence="6">
    <location>
        <begin position="742"/>
        <end position="759"/>
    </location>
</feature>
<evidence type="ECO:0000256" key="2">
    <source>
        <dbReference type="ARBA" id="ARBA00022737"/>
    </source>
</evidence>
<evidence type="ECO:0000256" key="4">
    <source>
        <dbReference type="ARBA" id="ARBA00023242"/>
    </source>
</evidence>
<dbReference type="SUPFAM" id="SSF54928">
    <property type="entry name" value="RNA-binding domain, RBD"/>
    <property type="match status" value="4"/>
</dbReference>
<dbReference type="EMBL" id="LK023323">
    <property type="protein sequence ID" value="CDS07137.1"/>
    <property type="molecule type" value="Genomic_DNA"/>
</dbReference>